<sequence length="638" mass="70950">MFRSSKAGRFLLIAAIVVLTIFLIGWWAWFDHLSGNEAVYGQNSVPAPWQVALDAAYSALRAFAVGDEYARLFAATNNGPPPGDWRLEFARFGGIAVFYIAIIFGILTLLARPLRHLRARWRRKHLVILGETETARHVAEMWLQLSPSRRFARQVTYHASAAQSLPDKVLVLPRTEQLSASAMLESVKGANRVVVAETHDAMTTESALEIARHMPDTPVFAVLADPWLAQRVRHGLQPDLSPLKSRSGKRASGDLLSAISLNACAARSLLHRHPPFAIAMKNRHPRVHAVIVGLDGLGEAILLDILNSSLVIQLAAPAITVIDIAAEKRINAFRARHPGLDEHFNLIAIQADITSLDNNAITAVRARAGEFPVTAVYVTTSEKSPALKGAIAIREAALREGLFDAPVFLRASEGAGLPEREGGVDFHSSCELISFGSWKEIMHATGMLEDLPDRLARDYHEAYAALTTSSPASTAWSTLDELSRLSSRRAVDHIPAKLASLGFDLETYLRQQRLACYNLPSISKDESLFRNATELVNLAKLEHERWMFDRWMNGWRYGATRDDKAFIHDHLVPFEELDDEVKVYDVQLVDWLSSHIKKTRDGIRRRVDAADAPIERKNDVILVDKARRRTTASQTLHS</sequence>
<dbReference type="RefSeq" id="WP_371392633.1">
    <property type="nucleotide sequence ID" value="NZ_CP163421.1"/>
</dbReference>
<keyword evidence="4" id="KW-1185">Reference proteome</keyword>
<organism evidence="3 4">
    <name type="scientific">Glycocaulis abyssi</name>
    <dbReference type="NCBI Taxonomy" id="1433403"/>
    <lineage>
        <taxon>Bacteria</taxon>
        <taxon>Pseudomonadati</taxon>
        <taxon>Pseudomonadota</taxon>
        <taxon>Alphaproteobacteria</taxon>
        <taxon>Maricaulales</taxon>
        <taxon>Maricaulaceae</taxon>
        <taxon>Glycocaulis</taxon>
    </lineage>
</organism>
<evidence type="ECO:0000313" key="3">
    <source>
        <dbReference type="EMBL" id="MFC4726313.1"/>
    </source>
</evidence>
<proteinExistence type="predicted"/>
<dbReference type="Proteomes" id="UP001596024">
    <property type="component" value="Unassembled WGS sequence"/>
</dbReference>
<feature type="transmembrane region" description="Helical" evidence="1">
    <location>
        <begin position="89"/>
        <end position="114"/>
    </location>
</feature>
<dbReference type="Pfam" id="PF02026">
    <property type="entry name" value="RyR"/>
    <property type="match status" value="1"/>
</dbReference>
<evidence type="ECO:0000259" key="2">
    <source>
        <dbReference type="Pfam" id="PF02026"/>
    </source>
</evidence>
<keyword evidence="1" id="KW-0472">Membrane</keyword>
<dbReference type="EMBL" id="JBHSGQ010000009">
    <property type="protein sequence ID" value="MFC4726313.1"/>
    <property type="molecule type" value="Genomic_DNA"/>
</dbReference>
<name>A0ABV9NHX8_9PROT</name>
<comment type="caution">
    <text evidence="3">The sequence shown here is derived from an EMBL/GenBank/DDBJ whole genome shotgun (WGS) entry which is preliminary data.</text>
</comment>
<reference evidence="4" key="1">
    <citation type="journal article" date="2019" name="Int. J. Syst. Evol. Microbiol.">
        <title>The Global Catalogue of Microorganisms (GCM) 10K type strain sequencing project: providing services to taxonomists for standard genome sequencing and annotation.</title>
        <authorList>
            <consortium name="The Broad Institute Genomics Platform"/>
            <consortium name="The Broad Institute Genome Sequencing Center for Infectious Disease"/>
            <person name="Wu L."/>
            <person name="Ma J."/>
        </authorList>
    </citation>
    <scope>NUCLEOTIDE SEQUENCE [LARGE SCALE GENOMIC DNA]</scope>
    <source>
        <strain evidence="4">CCUG 62981</strain>
    </source>
</reference>
<accession>A0ABV9NHX8</accession>
<dbReference type="Gene3D" id="6.20.350.10">
    <property type="match status" value="1"/>
</dbReference>
<evidence type="ECO:0000256" key="1">
    <source>
        <dbReference type="SAM" id="Phobius"/>
    </source>
</evidence>
<dbReference type="InterPro" id="IPR003032">
    <property type="entry name" value="Ryanodine_rcpt"/>
</dbReference>
<keyword evidence="1" id="KW-1133">Transmembrane helix</keyword>
<gene>
    <name evidence="3" type="ORF">ACFPB0_13525</name>
</gene>
<evidence type="ECO:0000313" key="4">
    <source>
        <dbReference type="Proteomes" id="UP001596024"/>
    </source>
</evidence>
<keyword evidence="1" id="KW-0812">Transmembrane</keyword>
<protein>
    <submittedName>
        <fullName evidence="3">RyR domain-containing protein</fullName>
    </submittedName>
</protein>
<feature type="domain" description="Ryanodine receptor Ryr" evidence="2">
    <location>
        <begin position="537"/>
        <end position="588"/>
    </location>
</feature>
<feature type="transmembrane region" description="Helical" evidence="1">
    <location>
        <begin position="7"/>
        <end position="29"/>
    </location>
</feature>